<evidence type="ECO:0000313" key="2">
    <source>
        <dbReference type="Proteomes" id="UP001152320"/>
    </source>
</evidence>
<dbReference type="EMBL" id="JAIZAY010000001">
    <property type="protein sequence ID" value="KAJ8048095.1"/>
    <property type="molecule type" value="Genomic_DNA"/>
</dbReference>
<dbReference type="AlphaFoldDB" id="A0A9Q1CNV4"/>
<protein>
    <submittedName>
        <fullName evidence="1">Uncharacterized protein</fullName>
    </submittedName>
</protein>
<comment type="caution">
    <text evidence="1">The sequence shown here is derived from an EMBL/GenBank/DDBJ whole genome shotgun (WGS) entry which is preliminary data.</text>
</comment>
<organism evidence="1 2">
    <name type="scientific">Holothuria leucospilota</name>
    <name type="common">Black long sea cucumber</name>
    <name type="synonym">Mertensiothuria leucospilota</name>
    <dbReference type="NCBI Taxonomy" id="206669"/>
    <lineage>
        <taxon>Eukaryota</taxon>
        <taxon>Metazoa</taxon>
        <taxon>Echinodermata</taxon>
        <taxon>Eleutherozoa</taxon>
        <taxon>Echinozoa</taxon>
        <taxon>Holothuroidea</taxon>
        <taxon>Aspidochirotacea</taxon>
        <taxon>Aspidochirotida</taxon>
        <taxon>Holothuriidae</taxon>
        <taxon>Holothuria</taxon>
    </lineage>
</organism>
<keyword evidence="2" id="KW-1185">Reference proteome</keyword>
<evidence type="ECO:0000313" key="1">
    <source>
        <dbReference type="EMBL" id="KAJ8048095.1"/>
    </source>
</evidence>
<proteinExistence type="predicted"/>
<sequence length="534" mass="60873">MSCLWRVYLCGTKPRSNVDLLKEVILVDTTEAWNPDLYDVFNVRGERHGFKTTGQFPQNGDGYDRSRLRFPVGYNGFGNKIARPHRCPYGSELSNKEDMWNVNHNDVDVYLRAGTNMPSRIPNGVVDGILKAGEKFPDPRAIKIVSMDRVVNSSLCSCVKIPNTCALPQEYRYFKSYRPREMDLILEENLKKYQTVIAKSLGFNEVSMWKFFNVKMIGYCEIMGIRSPYVKPTTQILGQMCLEKDRLVPRKLEDPQNSNETHMDAIGEDQPATDHVNDSLIYSSVLLKPVVSEVTALEGFKNYYSITCEGLPTECSVNSWFEKQNVWEIILRDEDEALHNVVIHYMIEAGQFTDIEIFDNSIGVSTNVVLMRRGVWSPKGPGAFSYITVNDSIGNAFLIDKTFFHQFQLIQCGWAGALSVPELISEREADFVLNPTMCEEMEGVLVDINMVGENLVSCTVKTKRLCNLLPTVSYNAQYKLETDSKRYQRVYDGILTCADYQVQRTNLNQNGLHGWCNFENNRRTTLTRSLGINE</sequence>
<gene>
    <name evidence="1" type="ORF">HOLleu_00268</name>
</gene>
<reference evidence="1" key="1">
    <citation type="submission" date="2021-10" db="EMBL/GenBank/DDBJ databases">
        <title>Tropical sea cucumber genome reveals ecological adaptation and Cuvierian tubules defense mechanism.</title>
        <authorList>
            <person name="Chen T."/>
        </authorList>
    </citation>
    <scope>NUCLEOTIDE SEQUENCE</scope>
    <source>
        <strain evidence="1">Nanhai2018</strain>
        <tissue evidence="1">Muscle</tissue>
    </source>
</reference>
<name>A0A9Q1CNV4_HOLLE</name>
<accession>A0A9Q1CNV4</accession>
<dbReference type="Proteomes" id="UP001152320">
    <property type="component" value="Chromosome 1"/>
</dbReference>